<sequence length="108" mass="10756">MKSRNSLLVALSAVTAIIVSTNVSADAAGDYAAGCFACHSPATAAAVGAPGVGDKTAWAPRIAKGMDALYATAINGSPTNPLMMPRGGTGLSDDALKAVVDYMVAQSK</sequence>
<dbReference type="Pfam" id="PF13442">
    <property type="entry name" value="Cytochrome_CBB3"/>
    <property type="match status" value="1"/>
</dbReference>
<dbReference type="GO" id="GO:0046872">
    <property type="term" value="F:metal ion binding"/>
    <property type="evidence" value="ECO:0007669"/>
    <property type="project" value="UniProtKB-KW"/>
</dbReference>
<reference evidence="7 8" key="1">
    <citation type="submission" date="2020-08" db="EMBL/GenBank/DDBJ databases">
        <title>Bridging the membrane lipid divide: bacteria of the FCB group superphylum have the potential to synthesize archaeal ether lipids.</title>
        <authorList>
            <person name="Villanueva L."/>
            <person name="Von Meijenfeldt F.A.B."/>
            <person name="Westbye A.B."/>
            <person name="Yadav S."/>
            <person name="Hopmans E.C."/>
            <person name="Dutilh B.E."/>
            <person name="Sinninghe Damste J.S."/>
        </authorList>
    </citation>
    <scope>NUCLEOTIDE SEQUENCE [LARGE SCALE GENOMIC DNA]</scope>
    <source>
        <strain evidence="7">NIOZ-UU100</strain>
    </source>
</reference>
<organism evidence="7 8">
    <name type="scientific">Candidatus Thiopontia autotrophica</name>
    <dbReference type="NCBI Taxonomy" id="2841688"/>
    <lineage>
        <taxon>Bacteria</taxon>
        <taxon>Pseudomonadati</taxon>
        <taxon>Pseudomonadota</taxon>
        <taxon>Gammaproteobacteria</taxon>
        <taxon>Candidatus Thiopontia</taxon>
    </lineage>
</organism>
<keyword evidence="3 4" id="KW-0408">Iron</keyword>
<gene>
    <name evidence="7" type="ORF">H8D24_02590</name>
</gene>
<feature type="chain" id="PRO_5035223867" evidence="5">
    <location>
        <begin position="26"/>
        <end position="108"/>
    </location>
</feature>
<evidence type="ECO:0000256" key="2">
    <source>
        <dbReference type="ARBA" id="ARBA00022723"/>
    </source>
</evidence>
<dbReference type="GO" id="GO:0009055">
    <property type="term" value="F:electron transfer activity"/>
    <property type="evidence" value="ECO:0007669"/>
    <property type="project" value="InterPro"/>
</dbReference>
<dbReference type="SUPFAM" id="SSF46626">
    <property type="entry name" value="Cytochrome c"/>
    <property type="match status" value="1"/>
</dbReference>
<dbReference type="PANTHER" id="PTHR40942">
    <property type="match status" value="1"/>
</dbReference>
<dbReference type="InterPro" id="IPR009056">
    <property type="entry name" value="Cyt_c-like_dom"/>
</dbReference>
<evidence type="ECO:0000256" key="5">
    <source>
        <dbReference type="SAM" id="SignalP"/>
    </source>
</evidence>
<evidence type="ECO:0000313" key="8">
    <source>
        <dbReference type="Proteomes" id="UP000654401"/>
    </source>
</evidence>
<comment type="caution">
    <text evidence="7">The sequence shown here is derived from an EMBL/GenBank/DDBJ whole genome shotgun (WGS) entry which is preliminary data.</text>
</comment>
<evidence type="ECO:0000256" key="3">
    <source>
        <dbReference type="ARBA" id="ARBA00023004"/>
    </source>
</evidence>
<keyword evidence="1 4" id="KW-0349">Heme</keyword>
<keyword evidence="2 4" id="KW-0479">Metal-binding</keyword>
<dbReference type="Proteomes" id="UP000654401">
    <property type="component" value="Unassembled WGS sequence"/>
</dbReference>
<protein>
    <submittedName>
        <fullName evidence="7">C-type cytochrome</fullName>
    </submittedName>
</protein>
<feature type="domain" description="Cytochrome c" evidence="6">
    <location>
        <begin position="22"/>
        <end position="107"/>
    </location>
</feature>
<feature type="signal peptide" evidence="5">
    <location>
        <begin position="1"/>
        <end position="25"/>
    </location>
</feature>
<accession>A0A8J6NX65</accession>
<dbReference type="GO" id="GO:0020037">
    <property type="term" value="F:heme binding"/>
    <property type="evidence" value="ECO:0007669"/>
    <property type="project" value="InterPro"/>
</dbReference>
<dbReference type="AlphaFoldDB" id="A0A8J6NX65"/>
<dbReference type="EMBL" id="JACNFK010000020">
    <property type="protein sequence ID" value="MBC8519279.1"/>
    <property type="molecule type" value="Genomic_DNA"/>
</dbReference>
<evidence type="ECO:0000256" key="1">
    <source>
        <dbReference type="ARBA" id="ARBA00022617"/>
    </source>
</evidence>
<evidence type="ECO:0000313" key="7">
    <source>
        <dbReference type="EMBL" id="MBC8519279.1"/>
    </source>
</evidence>
<dbReference type="InterPro" id="IPR036909">
    <property type="entry name" value="Cyt_c-like_dom_sf"/>
</dbReference>
<evidence type="ECO:0000259" key="6">
    <source>
        <dbReference type="PROSITE" id="PS51007"/>
    </source>
</evidence>
<keyword evidence="5" id="KW-0732">Signal</keyword>
<dbReference type="PROSITE" id="PS51007">
    <property type="entry name" value="CYTC"/>
    <property type="match status" value="1"/>
</dbReference>
<dbReference type="PANTHER" id="PTHR40942:SF4">
    <property type="entry name" value="CYTOCHROME C5"/>
    <property type="match status" value="1"/>
</dbReference>
<evidence type="ECO:0000256" key="4">
    <source>
        <dbReference type="PROSITE-ProRule" id="PRU00433"/>
    </source>
</evidence>
<proteinExistence type="predicted"/>
<name>A0A8J6NX65_9GAMM</name>
<dbReference type="Gene3D" id="1.10.760.10">
    <property type="entry name" value="Cytochrome c-like domain"/>
    <property type="match status" value="1"/>
</dbReference>